<dbReference type="EMBL" id="CAJNNV010017031">
    <property type="protein sequence ID" value="CAE8604855.1"/>
    <property type="molecule type" value="Genomic_DNA"/>
</dbReference>
<dbReference type="AlphaFoldDB" id="A0A813EY55"/>
<feature type="compositionally biased region" description="Gly residues" evidence="1">
    <location>
        <begin position="240"/>
        <end position="254"/>
    </location>
</feature>
<dbReference type="OrthoDB" id="413306at2759"/>
<dbReference type="Proteomes" id="UP000654075">
    <property type="component" value="Unassembled WGS sequence"/>
</dbReference>
<feature type="non-terminal residue" evidence="2">
    <location>
        <position position="511"/>
    </location>
</feature>
<accession>A0A813EY55</accession>
<proteinExistence type="predicted"/>
<organism evidence="2 3">
    <name type="scientific">Polarella glacialis</name>
    <name type="common">Dinoflagellate</name>
    <dbReference type="NCBI Taxonomy" id="89957"/>
    <lineage>
        <taxon>Eukaryota</taxon>
        <taxon>Sar</taxon>
        <taxon>Alveolata</taxon>
        <taxon>Dinophyceae</taxon>
        <taxon>Suessiales</taxon>
        <taxon>Suessiaceae</taxon>
        <taxon>Polarella</taxon>
    </lineage>
</organism>
<evidence type="ECO:0000313" key="3">
    <source>
        <dbReference type="Proteomes" id="UP000654075"/>
    </source>
</evidence>
<comment type="caution">
    <text evidence="2">The sequence shown here is derived from an EMBL/GenBank/DDBJ whole genome shotgun (WGS) entry which is preliminary data.</text>
</comment>
<evidence type="ECO:0000256" key="1">
    <source>
        <dbReference type="SAM" id="MobiDB-lite"/>
    </source>
</evidence>
<evidence type="ECO:0000313" key="2">
    <source>
        <dbReference type="EMBL" id="CAE8604855.1"/>
    </source>
</evidence>
<feature type="region of interest" description="Disordered" evidence="1">
    <location>
        <begin position="236"/>
        <end position="272"/>
    </location>
</feature>
<reference evidence="2" key="1">
    <citation type="submission" date="2021-02" db="EMBL/GenBank/DDBJ databases">
        <authorList>
            <person name="Dougan E. K."/>
            <person name="Rhodes N."/>
            <person name="Thang M."/>
            <person name="Chan C."/>
        </authorList>
    </citation>
    <scope>NUCLEOTIDE SEQUENCE</scope>
</reference>
<name>A0A813EY55_POLGL</name>
<gene>
    <name evidence="2" type="ORF">PGLA1383_LOCUS22999</name>
</gene>
<sequence length="511" mass="53968">DGTYDLDSQHRVRPQALTPFPMGITLVEYHSASMNSWIPAQMLRQGRAVGTFDLDCKDGVEVKRIRLPAGHPPPSGPSAPPATSFLNGRNNGPGSGTGLQAGEWCFYKSSSQGWIPAKVVRAINDEAYDLDVKNGAGVQNIYPLRADIVVEYQSASANSWIPAKLLKPGSEQGTFDLDCKSGVPMNKIRPAPELQAQLGPSIPGTNFGTASAGGAAAAHTLGGQFNGIFGGGESAETGTQGYGGSGGGGGGPYGGHYVPQAGGSSQPRPKAMAKVPEAPPRALVDLQRAAAGKNRSELQAAIEAAVIAGIPEHEISVARRALDMLQAPLWQYVPADGRHMDIRMYPQIDGERSPNHVAAGDIFCVSKEQRGRDGVIFLQLADGRGWVFDHKPGFGVLCKPYQGLEEDGPGRFVVINDRVAVTSSRARGGEGDVIAKLGAGAVVRIFEVVKLQDQHRIRGRLEEPAGWVTLLNTQTGLRCALKKTVPAGSPHGMDTGVLQQHSSCIGWGGLR</sequence>
<feature type="compositionally biased region" description="Pro residues" evidence="1">
    <location>
        <begin position="70"/>
        <end position="80"/>
    </location>
</feature>
<protein>
    <submittedName>
        <fullName evidence="2">Uncharacterized protein</fullName>
    </submittedName>
</protein>
<feature type="region of interest" description="Disordered" evidence="1">
    <location>
        <begin position="66"/>
        <end position="93"/>
    </location>
</feature>
<keyword evidence="3" id="KW-1185">Reference proteome</keyword>